<name>A0A953I8Z5_SYMTR</name>
<dbReference type="InterPro" id="IPR016035">
    <property type="entry name" value="Acyl_Trfase/lysoPLipase"/>
</dbReference>
<dbReference type="InterPro" id="IPR001227">
    <property type="entry name" value="Ac_transferase_dom_sf"/>
</dbReference>
<protein>
    <recommendedName>
        <fullName evidence="4">Malonyl CoA-acyl carrier protein transacylase</fullName>
        <ecNumber evidence="4">2.3.1.39</ecNumber>
    </recommendedName>
</protein>
<reference evidence="7" key="1">
    <citation type="submission" date="2017-11" db="EMBL/GenBank/DDBJ databases">
        <title>Three new genomes from thermophilic consortium.</title>
        <authorList>
            <person name="Quaggio R."/>
            <person name="Amgarten D."/>
            <person name="Setubal J.C."/>
        </authorList>
    </citation>
    <scope>NUCLEOTIDE SEQUENCE</scope>
    <source>
        <strain evidence="7">ZCTH01-B2</strain>
    </source>
</reference>
<dbReference type="InterPro" id="IPR024925">
    <property type="entry name" value="Malonyl_CoA-ACP_transAc"/>
</dbReference>
<dbReference type="PIRSF" id="PIRSF000446">
    <property type="entry name" value="Mct"/>
    <property type="match status" value="1"/>
</dbReference>
<comment type="caution">
    <text evidence="7">The sequence shown here is derived from an EMBL/GenBank/DDBJ whole genome shotgun (WGS) entry which is preliminary data.</text>
</comment>
<dbReference type="AlphaFoldDB" id="A0A953I8Z5"/>
<dbReference type="GO" id="GO:0005829">
    <property type="term" value="C:cytosol"/>
    <property type="evidence" value="ECO:0007669"/>
    <property type="project" value="TreeGrafter"/>
</dbReference>
<feature type="active site" evidence="5">
    <location>
        <position position="201"/>
    </location>
</feature>
<accession>A0A953I8Z5</accession>
<dbReference type="Pfam" id="PF00698">
    <property type="entry name" value="Acyl_transf_1"/>
    <property type="match status" value="1"/>
</dbReference>
<dbReference type="Proteomes" id="UP000732377">
    <property type="component" value="Unassembled WGS sequence"/>
</dbReference>
<evidence type="ECO:0000313" key="7">
    <source>
        <dbReference type="EMBL" id="MBY6276224.1"/>
    </source>
</evidence>
<keyword evidence="1 4" id="KW-0808">Transferase</keyword>
<proteinExistence type="inferred from homology"/>
<evidence type="ECO:0000256" key="1">
    <source>
        <dbReference type="ARBA" id="ARBA00022679"/>
    </source>
</evidence>
<sequence>MAKIAFLFPGQGAQYVGMGLELAREFPEVARRFEQMNELVGFDLRKLCWEGPEEELKKTANQQPAILALSVACLELLLQEGIRPDVTAGLSLGEYSALVAAGVLTFEEAVPLVRRRGTYMQEAVPLGTGGMAALLGLTAEQVDELCARAARETGRHVEGANYNCPGQVVVAGHTEALERCMALAVEAGGRAVRLSVTAPFHSRLLTPAGERLAEALAAVPLREAQVPVVSNVTADYVTQPGEIRRLLIEQVSRPVLWEASIRRMIADGVDTFVEVGPSRTLTGFLRKIDKGVRALHVEDPGSLARVLDSLGRVC</sequence>
<dbReference type="FunFam" id="3.30.70.250:FF:000001">
    <property type="entry name" value="Malonyl CoA-acyl carrier protein transacylase"/>
    <property type="match status" value="1"/>
</dbReference>
<evidence type="ECO:0000256" key="4">
    <source>
        <dbReference type="PIRNR" id="PIRNR000446"/>
    </source>
</evidence>
<dbReference type="NCBIfam" id="TIGR00128">
    <property type="entry name" value="fabD"/>
    <property type="match status" value="1"/>
</dbReference>
<feature type="active site" evidence="5">
    <location>
        <position position="91"/>
    </location>
</feature>
<dbReference type="InterPro" id="IPR016036">
    <property type="entry name" value="Malonyl_transacylase_ACP-bd"/>
</dbReference>
<dbReference type="EMBL" id="PIUK01000066">
    <property type="protein sequence ID" value="MBY6276224.1"/>
    <property type="molecule type" value="Genomic_DNA"/>
</dbReference>
<dbReference type="SMART" id="SM00827">
    <property type="entry name" value="PKS_AT"/>
    <property type="match status" value="1"/>
</dbReference>
<keyword evidence="2 4" id="KW-0012">Acyltransferase</keyword>
<evidence type="ECO:0000256" key="2">
    <source>
        <dbReference type="ARBA" id="ARBA00023315"/>
    </source>
</evidence>
<comment type="catalytic activity">
    <reaction evidence="3 4">
        <text>holo-[ACP] + malonyl-CoA = malonyl-[ACP] + CoA</text>
        <dbReference type="Rhea" id="RHEA:41792"/>
        <dbReference type="Rhea" id="RHEA-COMP:9623"/>
        <dbReference type="Rhea" id="RHEA-COMP:9685"/>
        <dbReference type="ChEBI" id="CHEBI:57287"/>
        <dbReference type="ChEBI" id="CHEBI:57384"/>
        <dbReference type="ChEBI" id="CHEBI:64479"/>
        <dbReference type="ChEBI" id="CHEBI:78449"/>
        <dbReference type="EC" id="2.3.1.39"/>
    </reaction>
</comment>
<comment type="similarity">
    <text evidence="4">Belongs to the fabD family.</text>
</comment>
<dbReference type="PANTHER" id="PTHR42681:SF1">
    <property type="entry name" value="MALONYL-COA-ACYL CARRIER PROTEIN TRANSACYLASE, MITOCHONDRIAL"/>
    <property type="match status" value="1"/>
</dbReference>
<evidence type="ECO:0000256" key="3">
    <source>
        <dbReference type="ARBA" id="ARBA00048462"/>
    </source>
</evidence>
<dbReference type="GO" id="GO:0006633">
    <property type="term" value="P:fatty acid biosynthetic process"/>
    <property type="evidence" value="ECO:0007669"/>
    <property type="project" value="TreeGrafter"/>
</dbReference>
<dbReference type="Gene3D" id="3.30.70.250">
    <property type="entry name" value="Malonyl-CoA ACP transacylase, ACP-binding"/>
    <property type="match status" value="1"/>
</dbReference>
<evidence type="ECO:0000313" key="8">
    <source>
        <dbReference type="Proteomes" id="UP000732377"/>
    </source>
</evidence>
<feature type="domain" description="Malonyl-CoA:ACP transacylase (MAT)" evidence="6">
    <location>
        <begin position="7"/>
        <end position="314"/>
    </location>
</feature>
<dbReference type="PANTHER" id="PTHR42681">
    <property type="entry name" value="MALONYL-COA-ACYL CARRIER PROTEIN TRANSACYLASE, MITOCHONDRIAL"/>
    <property type="match status" value="1"/>
</dbReference>
<evidence type="ECO:0000256" key="5">
    <source>
        <dbReference type="PIRSR" id="PIRSR000446-1"/>
    </source>
</evidence>
<dbReference type="GO" id="GO:0004314">
    <property type="term" value="F:[acyl-carrier-protein] S-malonyltransferase activity"/>
    <property type="evidence" value="ECO:0007669"/>
    <property type="project" value="UniProtKB-EC"/>
</dbReference>
<dbReference type="InterPro" id="IPR004410">
    <property type="entry name" value="Malonyl_CoA-ACP_transAc_FabD"/>
</dbReference>
<gene>
    <name evidence="7" type="primary">fabD</name>
    <name evidence="7" type="ORF">CWE10_08380</name>
</gene>
<evidence type="ECO:0000259" key="6">
    <source>
        <dbReference type="SMART" id="SM00827"/>
    </source>
</evidence>
<dbReference type="SUPFAM" id="SSF55048">
    <property type="entry name" value="Probable ACP-binding domain of malonyl-CoA ACP transacylase"/>
    <property type="match status" value="1"/>
</dbReference>
<dbReference type="Gene3D" id="3.40.366.10">
    <property type="entry name" value="Malonyl-Coenzyme A Acyl Carrier Protein, domain 2"/>
    <property type="match status" value="1"/>
</dbReference>
<dbReference type="SUPFAM" id="SSF52151">
    <property type="entry name" value="FabD/lysophospholipase-like"/>
    <property type="match status" value="1"/>
</dbReference>
<organism evidence="7 8">
    <name type="scientific">Symbiobacterium thermophilum</name>
    <dbReference type="NCBI Taxonomy" id="2734"/>
    <lineage>
        <taxon>Bacteria</taxon>
        <taxon>Bacillati</taxon>
        <taxon>Bacillota</taxon>
        <taxon>Clostridia</taxon>
        <taxon>Eubacteriales</taxon>
        <taxon>Symbiobacteriaceae</taxon>
        <taxon>Symbiobacterium</taxon>
    </lineage>
</organism>
<dbReference type="InterPro" id="IPR014043">
    <property type="entry name" value="Acyl_transferase_dom"/>
</dbReference>
<dbReference type="EC" id="2.3.1.39" evidence="4"/>
<dbReference type="RefSeq" id="WP_273379226.1">
    <property type="nucleotide sequence ID" value="NZ_PIUK01000066.1"/>
</dbReference>
<dbReference type="InterPro" id="IPR050858">
    <property type="entry name" value="Mal-CoA-ACP_Trans/PKS_FabD"/>
</dbReference>